<evidence type="ECO:0000313" key="2">
    <source>
        <dbReference type="Proteomes" id="UP000663879"/>
    </source>
</evidence>
<dbReference type="EMBL" id="CAJNOC010008013">
    <property type="protein sequence ID" value="CAF1108466.1"/>
    <property type="molecule type" value="Genomic_DNA"/>
</dbReference>
<gene>
    <name evidence="1" type="ORF">OXX778_LOCUS21506</name>
</gene>
<dbReference type="AlphaFoldDB" id="A0A814PNL2"/>
<accession>A0A814PNL2</accession>
<dbReference type="Proteomes" id="UP000663879">
    <property type="component" value="Unassembled WGS sequence"/>
</dbReference>
<name>A0A814PNL2_9BILA</name>
<proteinExistence type="predicted"/>
<organism evidence="1 2">
    <name type="scientific">Brachionus calyciflorus</name>
    <dbReference type="NCBI Taxonomy" id="104777"/>
    <lineage>
        <taxon>Eukaryota</taxon>
        <taxon>Metazoa</taxon>
        <taxon>Spiralia</taxon>
        <taxon>Gnathifera</taxon>
        <taxon>Rotifera</taxon>
        <taxon>Eurotatoria</taxon>
        <taxon>Monogononta</taxon>
        <taxon>Pseudotrocha</taxon>
        <taxon>Ploima</taxon>
        <taxon>Brachionidae</taxon>
        <taxon>Brachionus</taxon>
    </lineage>
</organism>
<keyword evidence="2" id="KW-1185">Reference proteome</keyword>
<sequence>MPKEQWIFIKTFENNKELDTYLSTKLPKSTGVNRSERKKCEICKTHGRNNKHQSFVQKRECTDSNCNSHNESYPVSYRVRYCPKFGTCVLEQSNDEHPYSEQFLKQLENLNLEENEDVHFDAYQRANLKDDEAFIFGVEFDDKNQPILYDGSDGINGVHIGVRQVKSEFPSLVRLRFVNFI</sequence>
<evidence type="ECO:0000313" key="1">
    <source>
        <dbReference type="EMBL" id="CAF1108466.1"/>
    </source>
</evidence>
<protein>
    <submittedName>
        <fullName evidence="1">Uncharacterized protein</fullName>
    </submittedName>
</protein>
<reference evidence="1" key="1">
    <citation type="submission" date="2021-02" db="EMBL/GenBank/DDBJ databases">
        <authorList>
            <person name="Nowell W R."/>
        </authorList>
    </citation>
    <scope>NUCLEOTIDE SEQUENCE</scope>
    <source>
        <strain evidence="1">Ploen Becks lab</strain>
    </source>
</reference>
<comment type="caution">
    <text evidence="1">The sequence shown here is derived from an EMBL/GenBank/DDBJ whole genome shotgun (WGS) entry which is preliminary data.</text>
</comment>